<dbReference type="PANTHER" id="PTHR21258">
    <property type="entry name" value="DOCKING PROTEIN RELATED"/>
    <property type="match status" value="1"/>
</dbReference>
<proteinExistence type="predicted"/>
<evidence type="ECO:0000313" key="3">
    <source>
        <dbReference type="Proteomes" id="UP001292079"/>
    </source>
</evidence>
<gene>
    <name evidence="2" type="ORF">MN116_005350</name>
</gene>
<dbReference type="Proteomes" id="UP001292079">
    <property type="component" value="Unassembled WGS sequence"/>
</dbReference>
<sequence length="749" mass="85048">MNDLSLRTRGYFKYLTNCSAHKREWTRAVLMLHKDPKNAIITADLQDTEYETLDLPDTKIVIPLNLFKVCRKHMLSGHTSLTNECGHTVQNNSPNTVKNSVPCNQIHLSSRFFFGKKQLWLGFTTLFDQDIWYSALKTLITKHRVRKNTLNGPDAVRASTLSLSQTSELDLLASALPNILDNEIYESTSAPDTFSVYIIHTEKSKELGLSGRYLLRIRENAFELLDPDTYLIVKLWPIKFVRKFGVYTKRFYLITGSGCEDGRGLFIFLIDNADKFQSRLFRQMKQLSIQSQLSRRVTDSTKWIVEQEIKKESSEFHLNETNQCWFSSEPRKKKNILTSPNSIDPLATTKPRASSVNEFLLQKIESSDFRQKQSSSNLLPKEISVSLAYDSDAKSSSSSWIFPDENFLVTSGKYLVDRSCQTLFDANTLEHSRHSSNINSPPLTLVRQRAQGKNMIHNNYGSQETFISETLCDHDENNVCLEKEDEEDEDNLSNTSQPVYANAEQISKTMLNTKLSANHTHSQILMENLNNSGDETTVTSCPTDLNTSATTTTDASFASMSSSTSTLLHKPINTLCSYSKTWKLGHLIEPIIEKEEQNSHNSSISLGNEECTTAYKEECDGLVTSSTPDNDIDIKDLNSAFCNKSHVDELESVNNNSKLDREDGQFVKEYKNVLEDVKFYRLVSRSATWDGWMKLKTSTKQETTLQKVIVQADSNIDMDNTSDIITDHNNQNNQCQMKDNSNVIVMTAF</sequence>
<comment type="caution">
    <text evidence="2">The sequence shown here is derived from an EMBL/GenBank/DDBJ whole genome shotgun (WGS) entry which is preliminary data.</text>
</comment>
<protein>
    <recommendedName>
        <fullName evidence="1">IRS-type PTB domain-containing protein</fullName>
    </recommendedName>
</protein>
<dbReference type="PANTHER" id="PTHR21258:SF62">
    <property type="entry name" value="INSULIN RECEPTOR SUBSTRATE 1"/>
    <property type="match status" value="1"/>
</dbReference>
<keyword evidence="3" id="KW-1185">Reference proteome</keyword>
<dbReference type="InterPro" id="IPR002404">
    <property type="entry name" value="IRS_PTB"/>
</dbReference>
<dbReference type="GO" id="GO:0005737">
    <property type="term" value="C:cytoplasm"/>
    <property type="evidence" value="ECO:0007669"/>
    <property type="project" value="TreeGrafter"/>
</dbReference>
<feature type="domain" description="IRS-type PTB" evidence="1">
    <location>
        <begin position="190"/>
        <end position="294"/>
    </location>
</feature>
<name>A0AAE2D5J4_SCHME</name>
<dbReference type="InterPro" id="IPR011993">
    <property type="entry name" value="PH-like_dom_sf"/>
</dbReference>
<dbReference type="AlphaFoldDB" id="A0AAE2D5J4"/>
<organism evidence="2 3">
    <name type="scientific">Schistosoma mekongi</name>
    <name type="common">Parasitic worm</name>
    <dbReference type="NCBI Taxonomy" id="38744"/>
    <lineage>
        <taxon>Eukaryota</taxon>
        <taxon>Metazoa</taxon>
        <taxon>Spiralia</taxon>
        <taxon>Lophotrochozoa</taxon>
        <taxon>Platyhelminthes</taxon>
        <taxon>Trematoda</taxon>
        <taxon>Digenea</taxon>
        <taxon>Strigeidida</taxon>
        <taxon>Schistosomatoidea</taxon>
        <taxon>Schistosomatidae</taxon>
        <taxon>Schistosoma</taxon>
    </lineage>
</organism>
<reference evidence="2" key="1">
    <citation type="submission" date="2022-04" db="EMBL/GenBank/DDBJ databases">
        <authorList>
            <person name="Xu L."/>
            <person name="Lv Z."/>
        </authorList>
    </citation>
    <scope>NUCLEOTIDE SEQUENCE</scope>
    <source>
        <strain evidence="2">LV_2022a</strain>
    </source>
</reference>
<dbReference type="InterPro" id="IPR050996">
    <property type="entry name" value="Docking_Protein_DOK"/>
</dbReference>
<accession>A0AAE2D5J4</accession>
<dbReference type="EMBL" id="JALJAT010000003">
    <property type="protein sequence ID" value="KAK4471972.1"/>
    <property type="molecule type" value="Genomic_DNA"/>
</dbReference>
<dbReference type="SMART" id="SM01244">
    <property type="entry name" value="IRS"/>
    <property type="match status" value="1"/>
</dbReference>
<reference evidence="2" key="2">
    <citation type="journal article" date="2023" name="Infect Dis Poverty">
        <title>Chromosome-scale genome of the human blood fluke Schistosoma mekongi and its implications for public health.</title>
        <authorList>
            <person name="Zhou M."/>
            <person name="Xu L."/>
            <person name="Xu D."/>
            <person name="Chen W."/>
            <person name="Khan J."/>
            <person name="Hu Y."/>
            <person name="Huang H."/>
            <person name="Wei H."/>
            <person name="Zhang Y."/>
            <person name="Chusongsang P."/>
            <person name="Tanasarnprasert K."/>
            <person name="Hu X."/>
            <person name="Limpanont Y."/>
            <person name="Lv Z."/>
        </authorList>
    </citation>
    <scope>NUCLEOTIDE SEQUENCE</scope>
    <source>
        <strain evidence="2">LV_2022a</strain>
    </source>
</reference>
<dbReference type="GO" id="GO:0007169">
    <property type="term" value="P:cell surface receptor protein tyrosine kinase signaling pathway"/>
    <property type="evidence" value="ECO:0007669"/>
    <property type="project" value="TreeGrafter"/>
</dbReference>
<dbReference type="SUPFAM" id="SSF50729">
    <property type="entry name" value="PH domain-like"/>
    <property type="match status" value="1"/>
</dbReference>
<evidence type="ECO:0000259" key="1">
    <source>
        <dbReference type="PROSITE" id="PS51064"/>
    </source>
</evidence>
<dbReference type="PROSITE" id="PS51064">
    <property type="entry name" value="IRS_PTB"/>
    <property type="match status" value="1"/>
</dbReference>
<dbReference type="Gene3D" id="2.30.29.30">
    <property type="entry name" value="Pleckstrin-homology domain (PH domain)/Phosphotyrosine-binding domain (PTB)"/>
    <property type="match status" value="1"/>
</dbReference>
<dbReference type="Pfam" id="PF02174">
    <property type="entry name" value="IRS"/>
    <property type="match status" value="1"/>
</dbReference>
<evidence type="ECO:0000313" key="2">
    <source>
        <dbReference type="EMBL" id="KAK4471972.1"/>
    </source>
</evidence>